<dbReference type="InterPro" id="IPR050509">
    <property type="entry name" value="CoA-transferase_III"/>
</dbReference>
<dbReference type="EMBL" id="JACFXV010000043">
    <property type="protein sequence ID" value="MBA5776788.1"/>
    <property type="molecule type" value="Genomic_DNA"/>
</dbReference>
<gene>
    <name evidence="1" type="ORF">H2509_06560</name>
</gene>
<protein>
    <submittedName>
        <fullName evidence="1">CoA transferase</fullName>
    </submittedName>
</protein>
<dbReference type="Pfam" id="PF02515">
    <property type="entry name" value="CoA_transf_3"/>
    <property type="match status" value="1"/>
</dbReference>
<dbReference type="GO" id="GO:0016740">
    <property type="term" value="F:transferase activity"/>
    <property type="evidence" value="ECO:0007669"/>
    <property type="project" value="UniProtKB-KW"/>
</dbReference>
<comment type="caution">
    <text evidence="1">The sequence shown here is derived from an EMBL/GenBank/DDBJ whole genome shotgun (WGS) entry which is preliminary data.</text>
</comment>
<sequence length="354" mass="37606">MSEQPLSGIKVLDFTTLLPGPLATLMLAEAGAEVVKIEKPGGEDLRAYPPFVDGNSVPFALLNRGKSSLFVDLKDKVALEGLRPMIEVADVLVEQFRPGVMERLGLGYEALSKINPGLIYCSITGYGQDGPRALEAGHDINYLALTGLLALSCGDAQHPVLPPTQIADIGGGSLPAVANILLALLQRHKTGKGARIDIAMADAMFTFAAFAHADLAATGRAPENGAALLTGGSPRYGLYPTKDGRFVALGALEQKFWDGFCAAIDLPKALRDDRSDPKATKEGVAARILQKRASEWAPVLATADCCATIVVRLEEAFEDPHFRGRGLFDHSVAGTERAITALPMPIAPQFRKAP</sequence>
<keyword evidence="2" id="KW-1185">Reference proteome</keyword>
<dbReference type="InterPro" id="IPR003673">
    <property type="entry name" value="CoA-Trfase_fam_III"/>
</dbReference>
<reference evidence="1 2" key="1">
    <citation type="submission" date="2020-07" db="EMBL/GenBank/DDBJ databases">
        <title>Stappia sp., F7233, whole genome shotgun sequencing project.</title>
        <authorList>
            <person name="Jiang S."/>
            <person name="Liu Z.W."/>
            <person name="Du Z.J."/>
        </authorList>
    </citation>
    <scope>NUCLEOTIDE SEQUENCE [LARGE SCALE GENOMIC DNA]</scope>
    <source>
        <strain evidence="1 2">F7233</strain>
    </source>
</reference>
<accession>A0A839ACN5</accession>
<keyword evidence="1" id="KW-0808">Transferase</keyword>
<dbReference type="Proteomes" id="UP000541109">
    <property type="component" value="Unassembled WGS sequence"/>
</dbReference>
<dbReference type="AlphaFoldDB" id="A0A839ACN5"/>
<dbReference type="InterPro" id="IPR044855">
    <property type="entry name" value="CoA-Trfase_III_dom3_sf"/>
</dbReference>
<name>A0A839ACN5_9HYPH</name>
<dbReference type="PANTHER" id="PTHR48228:SF5">
    <property type="entry name" value="ALPHA-METHYLACYL-COA RACEMASE"/>
    <property type="match status" value="1"/>
</dbReference>
<dbReference type="SUPFAM" id="SSF89796">
    <property type="entry name" value="CoA-transferase family III (CaiB/BaiF)"/>
    <property type="match status" value="1"/>
</dbReference>
<evidence type="ECO:0000313" key="2">
    <source>
        <dbReference type="Proteomes" id="UP000541109"/>
    </source>
</evidence>
<organism evidence="1 2">
    <name type="scientific">Stappia albiluteola</name>
    <dbReference type="NCBI Taxonomy" id="2758565"/>
    <lineage>
        <taxon>Bacteria</taxon>
        <taxon>Pseudomonadati</taxon>
        <taxon>Pseudomonadota</taxon>
        <taxon>Alphaproteobacteria</taxon>
        <taxon>Hyphomicrobiales</taxon>
        <taxon>Stappiaceae</taxon>
        <taxon>Stappia</taxon>
    </lineage>
</organism>
<dbReference type="InterPro" id="IPR023606">
    <property type="entry name" value="CoA-Trfase_III_dom_1_sf"/>
</dbReference>
<proteinExistence type="predicted"/>
<dbReference type="Gene3D" id="3.30.1540.10">
    <property type="entry name" value="formyl-coa transferase, domain 3"/>
    <property type="match status" value="1"/>
</dbReference>
<dbReference type="PANTHER" id="PTHR48228">
    <property type="entry name" value="SUCCINYL-COA--D-CITRAMALATE COA-TRANSFERASE"/>
    <property type="match status" value="1"/>
</dbReference>
<dbReference type="Gene3D" id="3.40.50.10540">
    <property type="entry name" value="Crotonobetainyl-coa:carnitine coa-transferase, domain 1"/>
    <property type="match status" value="1"/>
</dbReference>
<dbReference type="RefSeq" id="WP_182163490.1">
    <property type="nucleotide sequence ID" value="NZ_JACFXV010000043.1"/>
</dbReference>
<evidence type="ECO:0000313" key="1">
    <source>
        <dbReference type="EMBL" id="MBA5776788.1"/>
    </source>
</evidence>